<keyword evidence="1" id="KW-1133">Transmembrane helix</keyword>
<accession>X1QW46</accession>
<keyword evidence="1" id="KW-0812">Transmembrane</keyword>
<proteinExistence type="predicted"/>
<evidence type="ECO:0000313" key="2">
    <source>
        <dbReference type="EMBL" id="GAI47499.1"/>
    </source>
</evidence>
<reference evidence="2" key="1">
    <citation type="journal article" date="2014" name="Front. Microbiol.">
        <title>High frequency of phylogenetically diverse reductive dehalogenase-homologous genes in deep subseafloor sedimentary metagenomes.</title>
        <authorList>
            <person name="Kawai M."/>
            <person name="Futagami T."/>
            <person name="Toyoda A."/>
            <person name="Takaki Y."/>
            <person name="Nishi S."/>
            <person name="Hori S."/>
            <person name="Arai W."/>
            <person name="Tsubouchi T."/>
            <person name="Morono Y."/>
            <person name="Uchiyama I."/>
            <person name="Ito T."/>
            <person name="Fujiyama A."/>
            <person name="Inagaki F."/>
            <person name="Takami H."/>
        </authorList>
    </citation>
    <scope>NUCLEOTIDE SEQUENCE</scope>
    <source>
        <strain evidence="2">Expedition CK06-06</strain>
    </source>
</reference>
<comment type="caution">
    <text evidence="2">The sequence shown here is derived from an EMBL/GenBank/DDBJ whole genome shotgun (WGS) entry which is preliminary data.</text>
</comment>
<evidence type="ECO:0000256" key="1">
    <source>
        <dbReference type="SAM" id="Phobius"/>
    </source>
</evidence>
<protein>
    <submittedName>
        <fullName evidence="2">Uncharacterized protein</fullName>
    </submittedName>
</protein>
<organism evidence="2">
    <name type="scientific">marine sediment metagenome</name>
    <dbReference type="NCBI Taxonomy" id="412755"/>
    <lineage>
        <taxon>unclassified sequences</taxon>
        <taxon>metagenomes</taxon>
        <taxon>ecological metagenomes</taxon>
    </lineage>
</organism>
<feature type="transmembrane region" description="Helical" evidence="1">
    <location>
        <begin position="32"/>
        <end position="52"/>
    </location>
</feature>
<name>X1QW46_9ZZZZ</name>
<keyword evidence="1" id="KW-0472">Membrane</keyword>
<dbReference type="EMBL" id="BARV01039706">
    <property type="protein sequence ID" value="GAI47499.1"/>
    <property type="molecule type" value="Genomic_DNA"/>
</dbReference>
<gene>
    <name evidence="2" type="ORF">S06H3_60770</name>
</gene>
<sequence>MTPKQYIKYTQRLDKKGLAICDGSTVEPIQSLGSIFNLFLVVGGFMGVYYFGKWLIFDRKK</sequence>
<dbReference type="AlphaFoldDB" id="X1QW46"/>